<evidence type="ECO:0000256" key="1">
    <source>
        <dbReference type="SAM" id="Phobius"/>
    </source>
</evidence>
<organism evidence="2">
    <name type="scientific">Anthurium amnicola</name>
    <dbReference type="NCBI Taxonomy" id="1678845"/>
    <lineage>
        <taxon>Eukaryota</taxon>
        <taxon>Viridiplantae</taxon>
        <taxon>Streptophyta</taxon>
        <taxon>Embryophyta</taxon>
        <taxon>Tracheophyta</taxon>
        <taxon>Spermatophyta</taxon>
        <taxon>Magnoliopsida</taxon>
        <taxon>Liliopsida</taxon>
        <taxon>Araceae</taxon>
        <taxon>Pothoideae</taxon>
        <taxon>Potheae</taxon>
        <taxon>Anthurium</taxon>
    </lineage>
</organism>
<dbReference type="AlphaFoldDB" id="A0A1D1Z774"/>
<name>A0A1D1Z774_9ARAE</name>
<evidence type="ECO:0000313" key="2">
    <source>
        <dbReference type="EMBL" id="JAT62731.1"/>
    </source>
</evidence>
<keyword evidence="1" id="KW-0472">Membrane</keyword>
<accession>A0A1D1Z774</accession>
<feature type="transmembrane region" description="Helical" evidence="1">
    <location>
        <begin position="175"/>
        <end position="194"/>
    </location>
</feature>
<feature type="transmembrane region" description="Helical" evidence="1">
    <location>
        <begin position="6"/>
        <end position="24"/>
    </location>
</feature>
<feature type="transmembrane region" description="Helical" evidence="1">
    <location>
        <begin position="71"/>
        <end position="95"/>
    </location>
</feature>
<evidence type="ECO:0008006" key="3">
    <source>
        <dbReference type="Google" id="ProtNLM"/>
    </source>
</evidence>
<dbReference type="Gene3D" id="1.20.1070.10">
    <property type="entry name" value="Rhodopsin 7-helix transmembrane proteins"/>
    <property type="match status" value="1"/>
</dbReference>
<sequence>METWLLYASVLVCIFCFQNIYVQVKRNGFVLIWYSVSNSFLSLSYVVGGITLNSGFKINDATTYQQVWCGISGLILTLSSIANAGLALALSIDLYASLRLTNPAARQDPRIIRLNIILAFVMPIISVIVSMMILGISGDKIFTNFDDGGICEISRHGEQRIALFIFRTLPEYLPIYPSCVLSVLALIPVAQKVFENRRAQNSLSIPWAIEKEQTISYTLPTRGGPPPNPSIPPNARMVLPKNVLLRMGLWCCLLIIFGIPTSIILLKTNIECLISGIPKLNYLPDVDISFWRINGNTLHMVLTMALFLLCFGTGEFANEQYCELWTKILNFIFCRWHKTKKSKHQSQFEMVQSPNRVTRVTPTSTAYSSYISHTPPTQSSFSNHSNTYNTNTTPYNTTTYTQEYQNIINTINHNFNHDERTGSSSESITIYDLPIPKAAKLPYSRSL</sequence>
<protein>
    <recommendedName>
        <fullName evidence="3">G-protein coupled receptors family 1 profile domain-containing protein</fullName>
    </recommendedName>
</protein>
<feature type="transmembrane region" description="Helical" evidence="1">
    <location>
        <begin position="31"/>
        <end position="51"/>
    </location>
</feature>
<gene>
    <name evidence="2" type="ORF">g.53658</name>
</gene>
<dbReference type="EMBL" id="GDJX01005205">
    <property type="protein sequence ID" value="JAT62731.1"/>
    <property type="molecule type" value="Transcribed_RNA"/>
</dbReference>
<keyword evidence="1" id="KW-1133">Transmembrane helix</keyword>
<proteinExistence type="predicted"/>
<feature type="transmembrane region" description="Helical" evidence="1">
    <location>
        <begin position="116"/>
        <end position="136"/>
    </location>
</feature>
<reference evidence="2" key="1">
    <citation type="submission" date="2015-07" db="EMBL/GenBank/DDBJ databases">
        <title>Transcriptome Assembly of Anthurium amnicola.</title>
        <authorList>
            <person name="Suzuki J."/>
        </authorList>
    </citation>
    <scope>NUCLEOTIDE SEQUENCE</scope>
</reference>
<feature type="transmembrane region" description="Helical" evidence="1">
    <location>
        <begin position="243"/>
        <end position="266"/>
    </location>
</feature>
<keyword evidence="1" id="KW-0812">Transmembrane</keyword>